<sequence length="544" mass="61411">MTRIRLKPIIRCIHVFFIKRPGSNQQHLILISIVNVLLLLMLFGYMSVLAIFAYGRPFCMDAFHVGMLITTHAISVCVLTALISLFKKHTLDNTYLYPIIGLFGLVGDLVIFGLAKRTWLLYIAASIGSLFFITMPVLRSKLSRLVEPSEYAIVFIAAAFIEAGGDKGIDAASNSIYNASLHFWPGLVFLVLALLIGIEPFFGTSNRAIEKLTVHSCQAATNSYQRDTVGYDDQSHCKGDESLLVYQWALYSSLSPFQINDDAGFQLGQSKVIVLTITYFEEQQSLNDQSGVILYISAVAPQFSMGSMVVGNSREGKRFSCRISNNPRLLYGIQQLFPKTTNGWWRVYFLRYRILGRNILESVLDSSINSNRNESTVEIVSSYTFLKSGDYLIIECEKNYVTNCEFLIFYKYKKTRFQYFIETDHICENNDYPKLFELLPLRKISEFDKISPSTTLSISATTIFLCIFMLLLFIWISTICGCVIMRRARGLVNLHKESAFSLVSRGVRTTQASGRAAKDPNQKYLAAADRTAQLDIEHMGLMSS</sequence>
<feature type="transmembrane region" description="Helical" evidence="5">
    <location>
        <begin position="119"/>
        <end position="138"/>
    </location>
</feature>
<proteinExistence type="predicted"/>
<evidence type="ECO:0000256" key="5">
    <source>
        <dbReference type="SAM" id="Phobius"/>
    </source>
</evidence>
<feature type="transmembrane region" description="Helical" evidence="5">
    <location>
        <begin position="183"/>
        <end position="202"/>
    </location>
</feature>
<dbReference type="PANTHER" id="PTHR23507">
    <property type="entry name" value="ZGC:174356"/>
    <property type="match status" value="1"/>
</dbReference>
<dbReference type="Proteomes" id="UP000663848">
    <property type="component" value="Unassembled WGS sequence"/>
</dbReference>
<dbReference type="GO" id="GO:0016020">
    <property type="term" value="C:membrane"/>
    <property type="evidence" value="ECO:0007669"/>
    <property type="project" value="UniProtKB-SubCell"/>
</dbReference>
<evidence type="ECO:0000313" key="6">
    <source>
        <dbReference type="EMBL" id="CAF4528363.1"/>
    </source>
</evidence>
<accession>A0A820X8J2</accession>
<dbReference type="PANTHER" id="PTHR23507:SF1">
    <property type="entry name" value="FI18259P1-RELATED"/>
    <property type="match status" value="1"/>
</dbReference>
<feature type="transmembrane region" description="Helical" evidence="5">
    <location>
        <begin position="28"/>
        <end position="53"/>
    </location>
</feature>
<keyword evidence="4 5" id="KW-0472">Membrane</keyword>
<keyword evidence="2 5" id="KW-0812">Transmembrane</keyword>
<feature type="transmembrane region" description="Helical" evidence="5">
    <location>
        <begin position="95"/>
        <end position="113"/>
    </location>
</feature>
<organism evidence="6 7">
    <name type="scientific">Rotaria socialis</name>
    <dbReference type="NCBI Taxonomy" id="392032"/>
    <lineage>
        <taxon>Eukaryota</taxon>
        <taxon>Metazoa</taxon>
        <taxon>Spiralia</taxon>
        <taxon>Gnathifera</taxon>
        <taxon>Rotifera</taxon>
        <taxon>Eurotatoria</taxon>
        <taxon>Bdelloidea</taxon>
        <taxon>Philodinida</taxon>
        <taxon>Philodinidae</taxon>
        <taxon>Rotaria</taxon>
    </lineage>
</organism>
<evidence type="ECO:0000313" key="7">
    <source>
        <dbReference type="Proteomes" id="UP000663848"/>
    </source>
</evidence>
<keyword evidence="3 5" id="KW-1133">Transmembrane helix</keyword>
<comment type="subcellular location">
    <subcellularLocation>
        <location evidence="1">Membrane</location>
        <topology evidence="1">Multi-pass membrane protein</topology>
    </subcellularLocation>
</comment>
<feature type="transmembrane region" description="Helical" evidence="5">
    <location>
        <begin position="456"/>
        <end position="476"/>
    </location>
</feature>
<name>A0A820X8J2_9BILA</name>
<gene>
    <name evidence="6" type="ORF">QYT958_LOCUS6701</name>
</gene>
<dbReference type="GO" id="GO:0022857">
    <property type="term" value="F:transmembrane transporter activity"/>
    <property type="evidence" value="ECO:0007669"/>
    <property type="project" value="TreeGrafter"/>
</dbReference>
<evidence type="ECO:0000256" key="2">
    <source>
        <dbReference type="ARBA" id="ARBA00022692"/>
    </source>
</evidence>
<protein>
    <submittedName>
        <fullName evidence="6">Uncharacterized protein</fullName>
    </submittedName>
</protein>
<feature type="transmembrane region" description="Helical" evidence="5">
    <location>
        <begin position="65"/>
        <end position="86"/>
    </location>
</feature>
<evidence type="ECO:0000256" key="3">
    <source>
        <dbReference type="ARBA" id="ARBA00022989"/>
    </source>
</evidence>
<dbReference type="AlphaFoldDB" id="A0A820X8J2"/>
<dbReference type="EMBL" id="CAJOBR010000608">
    <property type="protein sequence ID" value="CAF4528363.1"/>
    <property type="molecule type" value="Genomic_DNA"/>
</dbReference>
<reference evidence="6" key="1">
    <citation type="submission" date="2021-02" db="EMBL/GenBank/DDBJ databases">
        <authorList>
            <person name="Nowell W R."/>
        </authorList>
    </citation>
    <scope>NUCLEOTIDE SEQUENCE</scope>
</reference>
<comment type="caution">
    <text evidence="6">The sequence shown here is derived from an EMBL/GenBank/DDBJ whole genome shotgun (WGS) entry which is preliminary data.</text>
</comment>
<evidence type="ECO:0000256" key="1">
    <source>
        <dbReference type="ARBA" id="ARBA00004141"/>
    </source>
</evidence>
<evidence type="ECO:0000256" key="4">
    <source>
        <dbReference type="ARBA" id="ARBA00023136"/>
    </source>
</evidence>